<name>A0AA35ZKT5_LACSI</name>
<sequence length="304" mass="33900">MLKRVDPTNFVLVAYLKNIDPNVETGKLLPREEKKSKRSKKTEQGSSEKPIKESKSKKSPKKKPIEVKEPVVNEVSIVVTKPNEPVDDTQEKVVIPSKTSIFRRIKKQSRHTLRSPTLNVVRKPHITHQGVIICELPASVSPLSKKQRTEDMTKHITQRKNKKTRKLVISKKSTEDKEEVPETPEANLNQEISSPEKTIAIPPEVLVAKSVPEEVRTSDITVNVSNTDANDTMGEGDLKTEAQGNPNTIVSLSLYNLPNPSSTHSPTFYNILNQPFTTLFSSQSTGPPKIDSPKPNSPIIESDH</sequence>
<dbReference type="Proteomes" id="UP001177003">
    <property type="component" value="Chromosome 7"/>
</dbReference>
<protein>
    <submittedName>
        <fullName evidence="2">Uncharacterized protein</fullName>
    </submittedName>
</protein>
<accession>A0AA35ZKT5</accession>
<evidence type="ECO:0000313" key="2">
    <source>
        <dbReference type="EMBL" id="CAI9294018.1"/>
    </source>
</evidence>
<keyword evidence="3" id="KW-1185">Reference proteome</keyword>
<feature type="region of interest" description="Disordered" evidence="1">
    <location>
        <begin position="278"/>
        <end position="304"/>
    </location>
</feature>
<reference evidence="2" key="1">
    <citation type="submission" date="2023-04" db="EMBL/GenBank/DDBJ databases">
        <authorList>
            <person name="Vijverberg K."/>
            <person name="Xiong W."/>
            <person name="Schranz E."/>
        </authorList>
    </citation>
    <scope>NUCLEOTIDE SEQUENCE</scope>
</reference>
<evidence type="ECO:0000256" key="1">
    <source>
        <dbReference type="SAM" id="MobiDB-lite"/>
    </source>
</evidence>
<dbReference type="AlphaFoldDB" id="A0AA35ZKT5"/>
<proteinExistence type="predicted"/>
<feature type="region of interest" description="Disordered" evidence="1">
    <location>
        <begin position="23"/>
        <end position="67"/>
    </location>
</feature>
<gene>
    <name evidence="2" type="ORF">LSALG_LOCUS33012</name>
</gene>
<organism evidence="2 3">
    <name type="scientific">Lactuca saligna</name>
    <name type="common">Willowleaf lettuce</name>
    <dbReference type="NCBI Taxonomy" id="75948"/>
    <lineage>
        <taxon>Eukaryota</taxon>
        <taxon>Viridiplantae</taxon>
        <taxon>Streptophyta</taxon>
        <taxon>Embryophyta</taxon>
        <taxon>Tracheophyta</taxon>
        <taxon>Spermatophyta</taxon>
        <taxon>Magnoliopsida</taxon>
        <taxon>eudicotyledons</taxon>
        <taxon>Gunneridae</taxon>
        <taxon>Pentapetalae</taxon>
        <taxon>asterids</taxon>
        <taxon>campanulids</taxon>
        <taxon>Asterales</taxon>
        <taxon>Asteraceae</taxon>
        <taxon>Cichorioideae</taxon>
        <taxon>Cichorieae</taxon>
        <taxon>Lactucinae</taxon>
        <taxon>Lactuca</taxon>
    </lineage>
</organism>
<feature type="region of interest" description="Disordered" evidence="1">
    <location>
        <begin position="170"/>
        <end position="193"/>
    </location>
</feature>
<dbReference type="EMBL" id="OX465083">
    <property type="protein sequence ID" value="CAI9294018.1"/>
    <property type="molecule type" value="Genomic_DNA"/>
</dbReference>
<evidence type="ECO:0000313" key="3">
    <source>
        <dbReference type="Proteomes" id="UP001177003"/>
    </source>
</evidence>